<evidence type="ECO:0000256" key="6">
    <source>
        <dbReference type="SAM" id="Phobius"/>
    </source>
</evidence>
<keyword evidence="6" id="KW-1133">Transmembrane helix</keyword>
<feature type="domain" description="PABS" evidence="7">
    <location>
        <begin position="543"/>
        <end position="714"/>
    </location>
</feature>
<dbReference type="CDD" id="cd02440">
    <property type="entry name" value="AdoMet_MTases"/>
    <property type="match status" value="1"/>
</dbReference>
<keyword evidence="9" id="KW-1185">Reference proteome</keyword>
<dbReference type="PROSITE" id="PS51006">
    <property type="entry name" value="PABS_2"/>
    <property type="match status" value="1"/>
</dbReference>
<keyword evidence="3" id="KW-0745">Spermidine biosynthesis</keyword>
<evidence type="ECO:0000313" key="9">
    <source>
        <dbReference type="Proteomes" id="UP000569732"/>
    </source>
</evidence>
<feature type="transmembrane region" description="Helical" evidence="6">
    <location>
        <begin position="129"/>
        <end position="150"/>
    </location>
</feature>
<dbReference type="Pfam" id="PF01564">
    <property type="entry name" value="Spermine_synth"/>
    <property type="match status" value="1"/>
</dbReference>
<feature type="transmembrane region" description="Helical" evidence="6">
    <location>
        <begin position="85"/>
        <end position="109"/>
    </location>
</feature>
<feature type="transmembrane region" description="Helical" evidence="6">
    <location>
        <begin position="449"/>
        <end position="466"/>
    </location>
</feature>
<keyword evidence="6" id="KW-0472">Membrane</keyword>
<evidence type="ECO:0000259" key="7">
    <source>
        <dbReference type="PROSITE" id="PS51006"/>
    </source>
</evidence>
<dbReference type="RefSeq" id="WP_180567704.1">
    <property type="nucleotide sequence ID" value="NZ_JACCKB010000006.1"/>
</dbReference>
<feature type="transmembrane region" description="Helical" evidence="6">
    <location>
        <begin position="197"/>
        <end position="218"/>
    </location>
</feature>
<feature type="transmembrane region" description="Helical" evidence="6">
    <location>
        <begin position="245"/>
        <end position="267"/>
    </location>
</feature>
<gene>
    <name evidence="8" type="ORF">H0A36_06595</name>
</gene>
<protein>
    <submittedName>
        <fullName evidence="8">Spermidine synthase</fullName>
    </submittedName>
</protein>
<dbReference type="SUPFAM" id="SSF103473">
    <property type="entry name" value="MFS general substrate transporter"/>
    <property type="match status" value="1"/>
</dbReference>
<dbReference type="EMBL" id="JACCKB010000006">
    <property type="protein sequence ID" value="NYZ65675.1"/>
    <property type="molecule type" value="Genomic_DNA"/>
</dbReference>
<dbReference type="GO" id="GO:0008295">
    <property type="term" value="P:spermidine biosynthetic process"/>
    <property type="evidence" value="ECO:0007669"/>
    <property type="project" value="UniProtKB-KW"/>
</dbReference>
<feature type="transmembrane region" description="Helical" evidence="6">
    <location>
        <begin position="351"/>
        <end position="384"/>
    </location>
</feature>
<evidence type="ECO:0000313" key="8">
    <source>
        <dbReference type="EMBL" id="NYZ65675.1"/>
    </source>
</evidence>
<dbReference type="PANTHER" id="PTHR11558:SF11">
    <property type="entry name" value="SPERMIDINE SYNTHASE"/>
    <property type="match status" value="1"/>
</dbReference>
<feature type="transmembrane region" description="Helical" evidence="6">
    <location>
        <begin position="21"/>
        <end position="41"/>
    </location>
</feature>
<dbReference type="InterPro" id="IPR030374">
    <property type="entry name" value="PABS"/>
</dbReference>
<comment type="similarity">
    <text evidence="1">Belongs to the spermidine/spermine synthase family.</text>
</comment>
<proteinExistence type="inferred from homology"/>
<dbReference type="GO" id="GO:0005829">
    <property type="term" value="C:cytosol"/>
    <property type="evidence" value="ECO:0007669"/>
    <property type="project" value="TreeGrafter"/>
</dbReference>
<feature type="transmembrane region" description="Helical" evidence="6">
    <location>
        <begin position="396"/>
        <end position="418"/>
    </location>
</feature>
<comment type="caution">
    <text evidence="5">Lacks conserved residue(s) required for the propagation of feature annotation.</text>
</comment>
<evidence type="ECO:0000256" key="3">
    <source>
        <dbReference type="ARBA" id="ARBA00023066"/>
    </source>
</evidence>
<feature type="transmembrane region" description="Helical" evidence="6">
    <location>
        <begin position="171"/>
        <end position="191"/>
    </location>
</feature>
<dbReference type="Proteomes" id="UP000569732">
    <property type="component" value="Unassembled WGS sequence"/>
</dbReference>
<feature type="transmembrane region" description="Helical" evidence="6">
    <location>
        <begin position="279"/>
        <end position="298"/>
    </location>
</feature>
<accession>A0A853I8U7</accession>
<feature type="transmembrane region" description="Helical" evidence="6">
    <location>
        <begin position="53"/>
        <end position="73"/>
    </location>
</feature>
<feature type="transmembrane region" description="Helical" evidence="6">
    <location>
        <begin position="310"/>
        <end position="331"/>
    </location>
</feature>
<comment type="caution">
    <text evidence="8">The sequence shown here is derived from an EMBL/GenBank/DDBJ whole genome shotgun (WGS) entry which is preliminary data.</text>
</comment>
<keyword evidence="6" id="KW-0812">Transmembrane</keyword>
<dbReference type="AlphaFoldDB" id="A0A853I8U7"/>
<dbReference type="Gene3D" id="3.40.50.150">
    <property type="entry name" value="Vaccinia Virus protein VP39"/>
    <property type="match status" value="1"/>
</dbReference>
<evidence type="ECO:0000256" key="1">
    <source>
        <dbReference type="ARBA" id="ARBA00007867"/>
    </source>
</evidence>
<dbReference type="SUPFAM" id="SSF53335">
    <property type="entry name" value="S-adenosyl-L-methionine-dependent methyltransferases"/>
    <property type="match status" value="1"/>
</dbReference>
<dbReference type="PANTHER" id="PTHR11558">
    <property type="entry name" value="SPERMIDINE/SPERMINE SYNTHASE"/>
    <property type="match status" value="1"/>
</dbReference>
<dbReference type="InterPro" id="IPR036259">
    <property type="entry name" value="MFS_trans_sf"/>
</dbReference>
<dbReference type="InterPro" id="IPR001045">
    <property type="entry name" value="Spermi_synthase"/>
</dbReference>
<keyword evidence="2 5" id="KW-0808">Transferase</keyword>
<evidence type="ECO:0000256" key="5">
    <source>
        <dbReference type="PROSITE-ProRule" id="PRU00354"/>
    </source>
</evidence>
<dbReference type="GO" id="GO:0004766">
    <property type="term" value="F:spermidine synthase activity"/>
    <property type="evidence" value="ECO:0007669"/>
    <property type="project" value="TreeGrafter"/>
</dbReference>
<organism evidence="8 9">
    <name type="scientific">Spartinivicinus marinus</name>
    <dbReference type="NCBI Taxonomy" id="2994442"/>
    <lineage>
        <taxon>Bacteria</taxon>
        <taxon>Pseudomonadati</taxon>
        <taxon>Pseudomonadota</taxon>
        <taxon>Gammaproteobacteria</taxon>
        <taxon>Oceanospirillales</taxon>
        <taxon>Zooshikellaceae</taxon>
        <taxon>Spartinivicinus</taxon>
    </lineage>
</organism>
<dbReference type="InterPro" id="IPR029063">
    <property type="entry name" value="SAM-dependent_MTases_sf"/>
</dbReference>
<sequence>MSTLAINDRITLLLTNAANRNILILVFFLSGFSGLIYESIWTQYLKLFLGHAAYAQTLVLIIFMGGMALGAWLTSKYLHKFSNLFLAYAIVEAIIGLLALVFHNIYVASTDFAYNTVMPFLGSSGPIEIFKWSLATLLILPQTILLGSTFPLMSAGFIHYFPEKKGHSLSILYFSNSFGAAIGVLVAGFYLVRTVGLPGTLLTAGLINFAVALVTWFISKQFASGIIQPPHLEKQETADHRTLKILLIVAAMTGAASFMYEVAWIRMLSMVLGSSVHSFELMLSAFILGLAIGGFWIRNKISNIANPIQWLGFIQIIMGILAALTITFYNYTFDFMAFTMQALQRTEPGYIYFNLISHFICLVMMLPATICAGMTLPLITYILLNKGYNERAIGWVYSSNTVGSILGVAIAVQLIMPLLGLKNLIISGSILDILMGFFLLTSLAQISKLKIAAILIIPFLISFLKFDQLKMASGVYRKGTLVSPESAKIIYHKDGKTATISVIEYGDKENSMQVITTNGKPDAGITHLSRPASPDEDTMILSAAIPLALHNNPKQVAVIGMGSGLTSHVFLSSDRVNQVDTIEIEPAMVEGAKNFYERNHLAYEEAKSNIHIADAKTFFSSNQKKYDIIMSEPSNPWVSGVASLFTHEYYSLIKKSVKEDGLFVQWLQAYEISPELALSIFSSLDKVFYDYHLYASNPSDYIIIASPNKVLHTELYDIFSNKKLASELKRINHESITDLKTHHITYKPVIKNILLAGNIQSNSDFFPIVQENADKTRFMNSTAASLIDLRLVSILNGTQQDSINPERISKNNSFEVAKAALNSLSILSKDNIPTSIEEVKQICKNNKSINKWIREFSQSANNILWIKKETIIKFVNNHSHVTCNNKKIVAMYDYYKSIAKQNHYNILSSVKEYIKQNKSIDLQMRLNYLFSLIKLNKLNEAELELEQIKLKTHNNLIVIYLDSLLKTKKSNIYSPLNITIKF</sequence>
<feature type="transmembrane region" description="Helical" evidence="6">
    <location>
        <begin position="424"/>
        <end position="442"/>
    </location>
</feature>
<evidence type="ECO:0000256" key="2">
    <source>
        <dbReference type="ARBA" id="ARBA00022679"/>
    </source>
</evidence>
<keyword evidence="4 5" id="KW-0620">Polyamine biosynthesis</keyword>
<name>A0A853I8U7_9GAMM</name>
<reference evidence="8 9" key="1">
    <citation type="submission" date="2020-07" db="EMBL/GenBank/DDBJ databases">
        <title>Endozoicomonas sp. nov., isolated from sediment.</title>
        <authorList>
            <person name="Gu T."/>
        </authorList>
    </citation>
    <scope>NUCLEOTIDE SEQUENCE [LARGE SCALE GENOMIC DNA]</scope>
    <source>
        <strain evidence="8 9">SM1973</strain>
    </source>
</reference>
<evidence type="ECO:0000256" key="4">
    <source>
        <dbReference type="ARBA" id="ARBA00023115"/>
    </source>
</evidence>